<accession>A0ABW2KZS0</accession>
<dbReference type="Proteomes" id="UP001596456">
    <property type="component" value="Unassembled WGS sequence"/>
</dbReference>
<gene>
    <name evidence="4" type="ORF">ACFQPS_17320</name>
</gene>
<keyword evidence="5" id="KW-1185">Reference proteome</keyword>
<proteinExistence type="predicted"/>
<dbReference type="PANTHER" id="PTHR48079:SF6">
    <property type="entry name" value="NAD(P)-BINDING DOMAIN-CONTAINING PROTEIN-RELATED"/>
    <property type="match status" value="1"/>
</dbReference>
<dbReference type="EMBL" id="JBHTCM010000024">
    <property type="protein sequence ID" value="MFC7334929.1"/>
    <property type="molecule type" value="Genomic_DNA"/>
</dbReference>
<organism evidence="4 5">
    <name type="scientific">Rhodocista pekingensis</name>
    <dbReference type="NCBI Taxonomy" id="201185"/>
    <lineage>
        <taxon>Bacteria</taxon>
        <taxon>Pseudomonadati</taxon>
        <taxon>Pseudomonadota</taxon>
        <taxon>Alphaproteobacteria</taxon>
        <taxon>Rhodospirillales</taxon>
        <taxon>Azospirillaceae</taxon>
        <taxon>Rhodocista</taxon>
    </lineage>
</organism>
<dbReference type="Pfam" id="PF01370">
    <property type="entry name" value="Epimerase"/>
    <property type="match status" value="1"/>
</dbReference>
<dbReference type="RefSeq" id="WP_377360469.1">
    <property type="nucleotide sequence ID" value="NZ_JBHTCM010000024.1"/>
</dbReference>
<feature type="domain" description="GFO/IDH/MocA-like oxidoreductase" evidence="3">
    <location>
        <begin position="496"/>
        <end position="609"/>
    </location>
</feature>
<dbReference type="InterPro" id="IPR051783">
    <property type="entry name" value="NAD(P)-dependent_oxidoreduct"/>
</dbReference>
<dbReference type="Gene3D" id="3.30.360.10">
    <property type="entry name" value="Dihydrodipicolinate Reductase, domain 2"/>
    <property type="match status" value="1"/>
</dbReference>
<name>A0ABW2KZS0_9PROT</name>
<dbReference type="PANTHER" id="PTHR48079">
    <property type="entry name" value="PROTEIN YEEZ"/>
    <property type="match status" value="1"/>
</dbReference>
<dbReference type="InterPro" id="IPR001509">
    <property type="entry name" value="Epimerase_deHydtase"/>
</dbReference>
<comment type="caution">
    <text evidence="4">The sequence shown here is derived from an EMBL/GenBank/DDBJ whole genome shotgun (WGS) entry which is preliminary data.</text>
</comment>
<dbReference type="SUPFAM" id="SSF51735">
    <property type="entry name" value="NAD(P)-binding Rossmann-fold domains"/>
    <property type="match status" value="2"/>
</dbReference>
<evidence type="ECO:0000259" key="1">
    <source>
        <dbReference type="Pfam" id="PF01370"/>
    </source>
</evidence>
<dbReference type="SUPFAM" id="SSF55347">
    <property type="entry name" value="Glyceraldehyde-3-phosphate dehydrogenase-like, C-terminal domain"/>
    <property type="match status" value="1"/>
</dbReference>
<evidence type="ECO:0000259" key="2">
    <source>
        <dbReference type="Pfam" id="PF01408"/>
    </source>
</evidence>
<dbReference type="InterPro" id="IPR055170">
    <property type="entry name" value="GFO_IDH_MocA-like_dom"/>
</dbReference>
<reference evidence="5" key="1">
    <citation type="journal article" date="2019" name="Int. J. Syst. Evol. Microbiol.">
        <title>The Global Catalogue of Microorganisms (GCM) 10K type strain sequencing project: providing services to taxonomists for standard genome sequencing and annotation.</title>
        <authorList>
            <consortium name="The Broad Institute Genomics Platform"/>
            <consortium name="The Broad Institute Genome Sequencing Center for Infectious Disease"/>
            <person name="Wu L."/>
            <person name="Ma J."/>
        </authorList>
    </citation>
    <scope>NUCLEOTIDE SEQUENCE [LARGE SCALE GENOMIC DNA]</scope>
    <source>
        <strain evidence="5">CGMCC 1.16275</strain>
    </source>
</reference>
<feature type="domain" description="Gfo/Idh/MocA-like oxidoreductase N-terminal" evidence="2">
    <location>
        <begin position="365"/>
        <end position="480"/>
    </location>
</feature>
<dbReference type="Gene3D" id="3.40.50.720">
    <property type="entry name" value="NAD(P)-binding Rossmann-like Domain"/>
    <property type="match status" value="2"/>
</dbReference>
<feature type="domain" description="NAD-dependent epimerase/dehydratase" evidence="1">
    <location>
        <begin position="4"/>
        <end position="220"/>
    </location>
</feature>
<sequence>MRLLISGASGFIGRSLVRHAADAGHQVHALGRRTVPELAPVLAGAVVKDILAVTAADIPPGTDAVIHLATGSSGDRAQINRTAVEGTLVLLDACRAAGVSRFVHVSSLSVYPGLPASDPARLDGRALEPFPDRRGVYAESKTLADIAVQEAVQAGRHGSMEVVLVRPGLVFGTDMAGALAGTAVELPLGIGVITGRGDAAVPLLAMDDLSAGLTALCAQAAEPGRFHSIDILSPPLPTRRRFLASYARMTGRPRFRIALPAFLVMAAAWVLEGLFRLGGRRKDLPHKVRRLYAFDPAMLDSASFWRKTGVRPTGTAESCLRQALTLDRDPAPATGADAAARLRAERLLAVAATPLAGAGRDRRPVILVGAGRIVEEMHLPALAALPVRVVGVVDTIPSLAGSVAARLPGATAFPGLDAVPASLLEGATAIVATPGVTHPTLGARLLRAGCDLVLEKPACLDRPGLEMLRAAAADTGRAVSIVQNYRLRPNTVRLWRFLAEHDPGAPVRARVVFHTGRILNEPARWAHREVTHRVLLLELGLHFLDIAVQITGPVTDVRAVDRVLRRDGSAVVSAVGLCATASGATLGFELDATGTATRTRIEVEFERAAVVLDFFPEGFRILPRRGNPVDDGWSAAGRLAGMAWQRLLPRSGGTARRALPHARILADHLRRSAGTSAAPPSPFALEEIGTTMESLLLLADAIYPADGSRSKTSTV</sequence>
<evidence type="ECO:0000313" key="4">
    <source>
        <dbReference type="EMBL" id="MFC7334929.1"/>
    </source>
</evidence>
<dbReference type="Pfam" id="PF22725">
    <property type="entry name" value="GFO_IDH_MocA_C3"/>
    <property type="match status" value="1"/>
</dbReference>
<dbReference type="InterPro" id="IPR000683">
    <property type="entry name" value="Gfo/Idh/MocA-like_OxRdtase_N"/>
</dbReference>
<protein>
    <submittedName>
        <fullName evidence="4">Gfo/Idh/MocA family oxidoreductase</fullName>
    </submittedName>
</protein>
<evidence type="ECO:0000259" key="3">
    <source>
        <dbReference type="Pfam" id="PF22725"/>
    </source>
</evidence>
<dbReference type="InterPro" id="IPR036291">
    <property type="entry name" value="NAD(P)-bd_dom_sf"/>
</dbReference>
<evidence type="ECO:0000313" key="5">
    <source>
        <dbReference type="Proteomes" id="UP001596456"/>
    </source>
</evidence>
<dbReference type="Pfam" id="PF01408">
    <property type="entry name" value="GFO_IDH_MocA"/>
    <property type="match status" value="1"/>
</dbReference>